<dbReference type="PROSITE" id="PS51294">
    <property type="entry name" value="HTH_MYB"/>
    <property type="match status" value="3"/>
</dbReference>
<organism evidence="8 9">
    <name type="scientific">Monosporascus cannonballus</name>
    <dbReference type="NCBI Taxonomy" id="155416"/>
    <lineage>
        <taxon>Eukaryota</taxon>
        <taxon>Fungi</taxon>
        <taxon>Dikarya</taxon>
        <taxon>Ascomycota</taxon>
        <taxon>Pezizomycotina</taxon>
        <taxon>Sordariomycetes</taxon>
        <taxon>Xylariomycetidae</taxon>
        <taxon>Xylariales</taxon>
        <taxon>Xylariales incertae sedis</taxon>
        <taxon>Monosporascus</taxon>
    </lineage>
</organism>
<keyword evidence="4" id="KW-0539">Nucleus</keyword>
<evidence type="ECO:0000256" key="5">
    <source>
        <dbReference type="SAM" id="MobiDB-lite"/>
    </source>
</evidence>
<feature type="compositionally biased region" description="Low complexity" evidence="5">
    <location>
        <begin position="183"/>
        <end position="196"/>
    </location>
</feature>
<dbReference type="CDD" id="cd00167">
    <property type="entry name" value="SANT"/>
    <property type="match status" value="3"/>
</dbReference>
<reference evidence="8 9" key="1">
    <citation type="submission" date="2018-06" db="EMBL/GenBank/DDBJ databases">
        <title>Complete Genomes of Monosporascus.</title>
        <authorList>
            <person name="Robinson A.J."/>
            <person name="Natvig D.O."/>
        </authorList>
    </citation>
    <scope>NUCLEOTIDE SEQUENCE [LARGE SCALE GENOMIC DNA]</scope>
    <source>
        <strain evidence="8 9">CBS 609.92</strain>
    </source>
</reference>
<dbReference type="Proteomes" id="UP000294003">
    <property type="component" value="Unassembled WGS sequence"/>
</dbReference>
<name>A0ABY0HD45_9PEZI</name>
<evidence type="ECO:0000256" key="3">
    <source>
        <dbReference type="ARBA" id="ARBA00023163"/>
    </source>
</evidence>
<feature type="domain" description="Myb-like" evidence="6">
    <location>
        <begin position="114"/>
        <end position="165"/>
    </location>
</feature>
<dbReference type="InterPro" id="IPR009057">
    <property type="entry name" value="Homeodomain-like_sf"/>
</dbReference>
<feature type="domain" description="HTH myb-type" evidence="7">
    <location>
        <begin position="7"/>
        <end position="59"/>
    </location>
</feature>
<dbReference type="Pfam" id="PF00249">
    <property type="entry name" value="Myb_DNA-binding"/>
    <property type="match status" value="1"/>
</dbReference>
<feature type="domain" description="HTH myb-type" evidence="7">
    <location>
        <begin position="119"/>
        <end position="168"/>
    </location>
</feature>
<keyword evidence="1" id="KW-0805">Transcription regulation</keyword>
<protein>
    <submittedName>
        <fullName evidence="8">Uncharacterized protein</fullName>
    </submittedName>
</protein>
<evidence type="ECO:0000256" key="4">
    <source>
        <dbReference type="ARBA" id="ARBA00023242"/>
    </source>
</evidence>
<keyword evidence="2" id="KW-0238">DNA-binding</keyword>
<comment type="caution">
    <text evidence="8">The sequence shown here is derived from an EMBL/GenBank/DDBJ whole genome shotgun (WGS) entry which is preliminary data.</text>
</comment>
<sequence length="351" mass="38744">MPASRPADTKDRQKWTAEQDAILISAVTKASSKSGDISWHHVANHLPGRTNKDCRKRWHYKFAYDFRKGPWSSEEDQRLRDAVKQYGTRWNKVSGEVGTRNGDQCWKRWNDSLDPNIDHSPWDANEDSVLLKAVETLGRNWSDIVNRHFPGRTALSAKNRFSLLHRRIENAQAGTNPQDEVEASPASSSSAPSTPSMMFEDNGFDSLGMDCGDNMFNMNYGQHAIGKPGVPDFDLDTMLGLASSQASPHLENANYPTPSSILTLPGHDQSQSPGISGYNFGELDYFGSLGGLDGVEASTDLHISADSSTKELVVRAKCRSDRTKTVMEGLTGLVNGMMMQGDVKDVNFSIT</sequence>
<evidence type="ECO:0000313" key="8">
    <source>
        <dbReference type="EMBL" id="RYO90663.1"/>
    </source>
</evidence>
<dbReference type="InterPro" id="IPR051575">
    <property type="entry name" value="Myb-like_DNA-bd"/>
</dbReference>
<dbReference type="Gene3D" id="1.10.10.60">
    <property type="entry name" value="Homeodomain-like"/>
    <property type="match status" value="3"/>
</dbReference>
<feature type="domain" description="Myb-like" evidence="6">
    <location>
        <begin position="7"/>
        <end position="62"/>
    </location>
</feature>
<dbReference type="PANTHER" id="PTHR46621">
    <property type="entry name" value="SNRNA-ACTIVATING PROTEIN COMPLEX SUBUNIT 4"/>
    <property type="match status" value="1"/>
</dbReference>
<evidence type="ECO:0000259" key="7">
    <source>
        <dbReference type="PROSITE" id="PS51294"/>
    </source>
</evidence>
<feature type="region of interest" description="Disordered" evidence="5">
    <location>
        <begin position="171"/>
        <end position="201"/>
    </location>
</feature>
<evidence type="ECO:0000313" key="9">
    <source>
        <dbReference type="Proteomes" id="UP000294003"/>
    </source>
</evidence>
<gene>
    <name evidence="8" type="ORF">DL762_002546</name>
</gene>
<accession>A0ABY0HD45</accession>
<evidence type="ECO:0000256" key="1">
    <source>
        <dbReference type="ARBA" id="ARBA00023015"/>
    </source>
</evidence>
<evidence type="ECO:0000256" key="2">
    <source>
        <dbReference type="ARBA" id="ARBA00023125"/>
    </source>
</evidence>
<dbReference type="InterPro" id="IPR017930">
    <property type="entry name" value="Myb_dom"/>
</dbReference>
<dbReference type="Pfam" id="PF13921">
    <property type="entry name" value="Myb_DNA-bind_6"/>
    <property type="match status" value="1"/>
</dbReference>
<dbReference type="EMBL" id="QJNS01000052">
    <property type="protein sequence ID" value="RYO90663.1"/>
    <property type="molecule type" value="Genomic_DNA"/>
</dbReference>
<dbReference type="SMART" id="SM00717">
    <property type="entry name" value="SANT"/>
    <property type="match status" value="3"/>
</dbReference>
<evidence type="ECO:0000259" key="6">
    <source>
        <dbReference type="PROSITE" id="PS50090"/>
    </source>
</evidence>
<dbReference type="SUPFAM" id="SSF46689">
    <property type="entry name" value="Homeodomain-like"/>
    <property type="match status" value="2"/>
</dbReference>
<proteinExistence type="predicted"/>
<feature type="domain" description="Myb-like" evidence="6">
    <location>
        <begin position="63"/>
        <end position="113"/>
    </location>
</feature>
<dbReference type="InterPro" id="IPR001005">
    <property type="entry name" value="SANT/Myb"/>
</dbReference>
<dbReference type="PROSITE" id="PS50090">
    <property type="entry name" value="MYB_LIKE"/>
    <property type="match status" value="3"/>
</dbReference>
<keyword evidence="9" id="KW-1185">Reference proteome</keyword>
<feature type="domain" description="HTH myb-type" evidence="7">
    <location>
        <begin position="65"/>
        <end position="117"/>
    </location>
</feature>
<keyword evidence="3" id="KW-0804">Transcription</keyword>
<dbReference type="PANTHER" id="PTHR46621:SF1">
    <property type="entry name" value="SNRNA-ACTIVATING PROTEIN COMPLEX SUBUNIT 4"/>
    <property type="match status" value="1"/>
</dbReference>